<reference evidence="1 2" key="2">
    <citation type="submission" date="2021-10" db="EMBL/GenBank/DDBJ databases">
        <authorList>
            <person name="Piombo E."/>
        </authorList>
    </citation>
    <scope>NUCLEOTIDE SEQUENCE [LARGE SCALE GENOMIC DNA]</scope>
</reference>
<name>A0A9P0EK77_9HYPO</name>
<protein>
    <submittedName>
        <fullName evidence="1">Uncharacterized protein</fullName>
    </submittedName>
</protein>
<dbReference type="AlphaFoldDB" id="A0A9P0EK77"/>
<proteinExistence type="predicted"/>
<evidence type="ECO:0000313" key="2">
    <source>
        <dbReference type="Proteomes" id="UP000775872"/>
    </source>
</evidence>
<keyword evidence="2" id="KW-1185">Reference proteome</keyword>
<sequence length="141" mass="15237">MRLTGILASALSVIGMGIFLADNLTTACIGLGHMSAMPTDQVSPYERSTTRMIILQVEGIKIVADLRRLAELKYGDGAVNIRNLGLLEDLSTDKAVNESISVIEPHYSWMEVEGLGAFDDLRNLRESILNDPSDCALITGG</sequence>
<evidence type="ECO:0000313" key="1">
    <source>
        <dbReference type="EMBL" id="CAH0050395.1"/>
    </source>
</evidence>
<dbReference type="OrthoDB" id="10346516at2759"/>
<reference evidence="2" key="1">
    <citation type="submission" date="2019-06" db="EMBL/GenBank/DDBJ databases">
        <authorList>
            <person name="Broberg M."/>
        </authorList>
    </citation>
    <scope>NUCLEOTIDE SEQUENCE [LARGE SCALE GENOMIC DNA]</scope>
</reference>
<gene>
    <name evidence="1" type="ORF">CSOL1703_00002367</name>
</gene>
<dbReference type="EMBL" id="CABFOC020000035">
    <property type="protein sequence ID" value="CAH0050395.1"/>
    <property type="molecule type" value="Genomic_DNA"/>
</dbReference>
<organism evidence="1 2">
    <name type="scientific">Clonostachys solani</name>
    <dbReference type="NCBI Taxonomy" id="160281"/>
    <lineage>
        <taxon>Eukaryota</taxon>
        <taxon>Fungi</taxon>
        <taxon>Dikarya</taxon>
        <taxon>Ascomycota</taxon>
        <taxon>Pezizomycotina</taxon>
        <taxon>Sordariomycetes</taxon>
        <taxon>Hypocreomycetidae</taxon>
        <taxon>Hypocreales</taxon>
        <taxon>Bionectriaceae</taxon>
        <taxon>Clonostachys</taxon>
    </lineage>
</organism>
<dbReference type="Proteomes" id="UP000775872">
    <property type="component" value="Unassembled WGS sequence"/>
</dbReference>
<comment type="caution">
    <text evidence="1">The sequence shown here is derived from an EMBL/GenBank/DDBJ whole genome shotgun (WGS) entry which is preliminary data.</text>
</comment>
<accession>A0A9P0EK77</accession>